<accession>A0A8J3JDM4</accession>
<organism evidence="2 3">
    <name type="scientific">Catellatospora bangladeshensis</name>
    <dbReference type="NCBI Taxonomy" id="310355"/>
    <lineage>
        <taxon>Bacteria</taxon>
        <taxon>Bacillati</taxon>
        <taxon>Actinomycetota</taxon>
        <taxon>Actinomycetes</taxon>
        <taxon>Micromonosporales</taxon>
        <taxon>Micromonosporaceae</taxon>
        <taxon>Catellatospora</taxon>
    </lineage>
</organism>
<dbReference type="EMBL" id="BONF01000001">
    <property type="protein sequence ID" value="GIF78758.1"/>
    <property type="molecule type" value="Genomic_DNA"/>
</dbReference>
<dbReference type="Pfam" id="PF13560">
    <property type="entry name" value="HTH_31"/>
    <property type="match status" value="1"/>
</dbReference>
<dbReference type="Gene3D" id="1.10.260.40">
    <property type="entry name" value="lambda repressor-like DNA-binding domains"/>
    <property type="match status" value="1"/>
</dbReference>
<dbReference type="Pfam" id="PF19054">
    <property type="entry name" value="DUF5753"/>
    <property type="match status" value="1"/>
</dbReference>
<dbReference type="InterPro" id="IPR001387">
    <property type="entry name" value="Cro/C1-type_HTH"/>
</dbReference>
<gene>
    <name evidence="2" type="ORF">Cba03nite_01070</name>
</gene>
<dbReference type="SUPFAM" id="SSF47413">
    <property type="entry name" value="lambda repressor-like DNA-binding domains"/>
    <property type="match status" value="1"/>
</dbReference>
<dbReference type="InterPro" id="IPR010982">
    <property type="entry name" value="Lambda_DNA-bd_dom_sf"/>
</dbReference>
<sequence>MSSGDSPAVARRRLRLALRRSREAHELTQGQVAEALDWSLSKVQRIESGEVTVSSTDLRALLQTLGVTDRDTVDQLAQDARTSRRRGWWDQSDYRSQLTNGMLQLLQFESQATAIRCFSSTMIPGVLQTREHADTVFEFWNRDLAEMSDEQRAVRLEVRMRRHSQVFDRPDPPEYLLVLDQSVLHREVGGPEMMYEQLRQLLAYIAVGKVVLRILPFTKGSFVMLGPFVILDLGADDDLVLYRESWLKDEVVHAPEALHRHRWMFDEMWRVSYPEEKSVLLVEARVAALKAAIDR</sequence>
<dbReference type="CDD" id="cd00093">
    <property type="entry name" value="HTH_XRE"/>
    <property type="match status" value="1"/>
</dbReference>
<dbReference type="AlphaFoldDB" id="A0A8J3JDM4"/>
<protein>
    <submittedName>
        <fullName evidence="2">Transcriptional regulator</fullName>
    </submittedName>
</protein>
<evidence type="ECO:0000313" key="3">
    <source>
        <dbReference type="Proteomes" id="UP000601223"/>
    </source>
</evidence>
<dbReference type="GO" id="GO:0003677">
    <property type="term" value="F:DNA binding"/>
    <property type="evidence" value="ECO:0007669"/>
    <property type="project" value="InterPro"/>
</dbReference>
<evidence type="ECO:0000259" key="1">
    <source>
        <dbReference type="PROSITE" id="PS50943"/>
    </source>
</evidence>
<feature type="domain" description="HTH cro/C1-type" evidence="1">
    <location>
        <begin position="18"/>
        <end position="76"/>
    </location>
</feature>
<dbReference type="Proteomes" id="UP000601223">
    <property type="component" value="Unassembled WGS sequence"/>
</dbReference>
<name>A0A8J3JDM4_9ACTN</name>
<reference evidence="2 3" key="1">
    <citation type="submission" date="2021-01" db="EMBL/GenBank/DDBJ databases">
        <title>Whole genome shotgun sequence of Catellatospora bangladeshensis NBRC 107357.</title>
        <authorList>
            <person name="Komaki H."/>
            <person name="Tamura T."/>
        </authorList>
    </citation>
    <scope>NUCLEOTIDE SEQUENCE [LARGE SCALE GENOMIC DNA]</scope>
    <source>
        <strain evidence="2 3">NBRC 107357</strain>
    </source>
</reference>
<proteinExistence type="predicted"/>
<dbReference type="SMART" id="SM00530">
    <property type="entry name" value="HTH_XRE"/>
    <property type="match status" value="1"/>
</dbReference>
<dbReference type="PROSITE" id="PS50943">
    <property type="entry name" value="HTH_CROC1"/>
    <property type="match status" value="1"/>
</dbReference>
<keyword evidence="3" id="KW-1185">Reference proteome</keyword>
<dbReference type="InterPro" id="IPR043917">
    <property type="entry name" value="DUF5753"/>
</dbReference>
<evidence type="ECO:0000313" key="2">
    <source>
        <dbReference type="EMBL" id="GIF78758.1"/>
    </source>
</evidence>
<comment type="caution">
    <text evidence="2">The sequence shown here is derived from an EMBL/GenBank/DDBJ whole genome shotgun (WGS) entry which is preliminary data.</text>
</comment>
<dbReference type="RefSeq" id="WP_203740384.1">
    <property type="nucleotide sequence ID" value="NZ_BONF01000001.1"/>
</dbReference>